<dbReference type="EMBL" id="JPOX01000059">
    <property type="protein sequence ID" value="KFX41453.1"/>
    <property type="molecule type" value="Genomic_DNA"/>
</dbReference>
<reference evidence="3" key="1">
    <citation type="journal article" date="2014" name="PLoS Genet.">
        <title>Signature Gene Expression Reveals Novel Clues to the Molecular Mechanisms of Dimorphic Transition in Penicillium marneffei.</title>
        <authorList>
            <person name="Yang E."/>
            <person name="Wang G."/>
            <person name="Cai J."/>
            <person name="Woo P.C."/>
            <person name="Lau S.K."/>
            <person name="Yuen K.-Y."/>
            <person name="Chow W.-N."/>
            <person name="Lin X."/>
        </authorList>
    </citation>
    <scope>NUCLEOTIDE SEQUENCE [LARGE SCALE GENOMIC DNA]</scope>
    <source>
        <strain evidence="3">PM1</strain>
    </source>
</reference>
<dbReference type="InterPro" id="IPR036396">
    <property type="entry name" value="Cyt_P450_sf"/>
</dbReference>
<dbReference type="PANTHER" id="PTHR24305:SF166">
    <property type="entry name" value="CYTOCHROME P450 12A4, MITOCHONDRIAL-RELATED"/>
    <property type="match status" value="1"/>
</dbReference>
<comment type="similarity">
    <text evidence="1">Belongs to the cytochrome P450 family.</text>
</comment>
<keyword evidence="2" id="KW-0408">Iron</keyword>
<organism evidence="3">
    <name type="scientific">Talaromyces marneffei PM1</name>
    <dbReference type="NCBI Taxonomy" id="1077442"/>
    <lineage>
        <taxon>Eukaryota</taxon>
        <taxon>Fungi</taxon>
        <taxon>Dikarya</taxon>
        <taxon>Ascomycota</taxon>
        <taxon>Pezizomycotina</taxon>
        <taxon>Eurotiomycetes</taxon>
        <taxon>Eurotiomycetidae</taxon>
        <taxon>Eurotiales</taxon>
        <taxon>Trichocomaceae</taxon>
        <taxon>Talaromyces</taxon>
        <taxon>Talaromyces sect. Talaromyces</taxon>
    </lineage>
</organism>
<dbReference type="eggNOG" id="KOG0158">
    <property type="taxonomic scope" value="Eukaryota"/>
</dbReference>
<feature type="binding site" description="axial binding residue" evidence="2">
    <location>
        <position position="504"/>
    </location>
    <ligand>
        <name>heme</name>
        <dbReference type="ChEBI" id="CHEBI:30413"/>
    </ligand>
    <ligandPart>
        <name>Fe</name>
        <dbReference type="ChEBI" id="CHEBI:18248"/>
    </ligandPart>
</feature>
<dbReference type="InterPro" id="IPR002401">
    <property type="entry name" value="Cyt_P450_E_grp-I"/>
</dbReference>
<dbReference type="GO" id="GO:0005506">
    <property type="term" value="F:iron ion binding"/>
    <property type="evidence" value="ECO:0007669"/>
    <property type="project" value="InterPro"/>
</dbReference>
<dbReference type="GO" id="GO:0020037">
    <property type="term" value="F:heme binding"/>
    <property type="evidence" value="ECO:0007669"/>
    <property type="project" value="InterPro"/>
</dbReference>
<evidence type="ECO:0000313" key="3">
    <source>
        <dbReference type="EMBL" id="KFX41453.1"/>
    </source>
</evidence>
<keyword evidence="2" id="KW-0479">Metal-binding</keyword>
<comment type="caution">
    <text evidence="3">The sequence shown here is derived from an EMBL/GenBank/DDBJ whole genome shotgun (WGS) entry which is preliminary data.</text>
</comment>
<dbReference type="CDD" id="cd11070">
    <property type="entry name" value="CYP56-like"/>
    <property type="match status" value="1"/>
</dbReference>
<name>A0A093X8A6_TALMA</name>
<accession>A0A093X8A6</accession>
<dbReference type="PRINTS" id="PR00385">
    <property type="entry name" value="P450"/>
</dbReference>
<dbReference type="AlphaFoldDB" id="A0A093X8A6"/>
<evidence type="ECO:0000256" key="2">
    <source>
        <dbReference type="PIRSR" id="PIRSR602401-1"/>
    </source>
</evidence>
<dbReference type="PANTHER" id="PTHR24305">
    <property type="entry name" value="CYTOCHROME P450"/>
    <property type="match status" value="1"/>
</dbReference>
<dbReference type="HOGENOM" id="CLU_001570_25_2_1"/>
<evidence type="ECO:0000256" key="1">
    <source>
        <dbReference type="ARBA" id="ARBA00010617"/>
    </source>
</evidence>
<dbReference type="GO" id="GO:0004497">
    <property type="term" value="F:monooxygenase activity"/>
    <property type="evidence" value="ECO:0007669"/>
    <property type="project" value="InterPro"/>
</dbReference>
<keyword evidence="2" id="KW-0349">Heme</keyword>
<dbReference type="InterPro" id="IPR050121">
    <property type="entry name" value="Cytochrome_P450_monoxygenase"/>
</dbReference>
<dbReference type="SUPFAM" id="SSF48264">
    <property type="entry name" value="Cytochrome P450"/>
    <property type="match status" value="1"/>
</dbReference>
<dbReference type="Gene3D" id="1.10.630.10">
    <property type="entry name" value="Cytochrome P450"/>
    <property type="match status" value="1"/>
</dbReference>
<comment type="cofactor">
    <cofactor evidence="2">
        <name>heme</name>
        <dbReference type="ChEBI" id="CHEBI:30413"/>
    </cofactor>
</comment>
<dbReference type="SMR" id="A0A093X8A6"/>
<protein>
    <submittedName>
        <fullName evidence="3">Putative cytochrome P450</fullName>
    </submittedName>
</protein>
<gene>
    <name evidence="3" type="ORF">GQ26_0590200</name>
</gene>
<proteinExistence type="inferred from homology"/>
<dbReference type="Pfam" id="PF00067">
    <property type="entry name" value="p450"/>
    <property type="match status" value="1"/>
</dbReference>
<dbReference type="GO" id="GO:0016705">
    <property type="term" value="F:oxidoreductase activity, acting on paired donors, with incorporation or reduction of molecular oxygen"/>
    <property type="evidence" value="ECO:0007669"/>
    <property type="project" value="InterPro"/>
</dbReference>
<sequence>MLIHVLLGTALGYVIWTLFCLESNVQKARCMKVPVVRIPIDPNSILWVIIQPLVWKLLGFLSIPWSSYPDFVRFSHRNWHFLEKSSPGRRFGPVWALVSPGGIHLHFSDPDAIQEILARWRDFVRPVEKYQVLAVFGHSILTVKLEDWPRHRKAVSIPFNQANTKFIWHETLRQAQSIARYWESQAPGDIPDVQQDLRTLSMNVLAAVAFHEPYDFIGSVKLKDRKFSTESYRDCLYIVHKYLIFLMLVPYRFLNGRFVPRSWVEIGQAAASMKSSMLNVVNKESKALSEGKAQHDGIIPALVRALDQSDSQQGEDAGDTVKKAPKRSQLSIDEILGNVFVMNIAGHDTTANTLGFIVMRLAANPDVQDWLREELTTVIGDRKVEDWDYSLFHDLKRCQAVLYETLRLYAPITGLPKIASKTIESFNAGGDQVLTIPAGTEVFPMLLGIQTELGYWDDPYTWRPSRWILPSDTMTPGHSDGKSEQLFVPRKGTYFPWSEGPQNCIGMKFSQAEVVAFIACLFKEHRVRPRLGKGETEVDARKRAQNCADDVNYDMLLKMSNPSRVKLVCQRV</sequence>
<dbReference type="InterPro" id="IPR001128">
    <property type="entry name" value="Cyt_P450"/>
</dbReference>
<dbReference type="PRINTS" id="PR00463">
    <property type="entry name" value="EP450I"/>
</dbReference>